<accession>A0ABU6HHN6</accession>
<comment type="cofactor">
    <cofactor evidence="1">
        <name>[4Fe-4S] cluster</name>
        <dbReference type="ChEBI" id="CHEBI:49883"/>
    </cofactor>
</comment>
<evidence type="ECO:0000256" key="10">
    <source>
        <dbReference type="RuleBase" id="RU364116"/>
    </source>
</evidence>
<keyword evidence="7 10" id="KW-0408">Iron</keyword>
<dbReference type="PROSITE" id="PS51918">
    <property type="entry name" value="RADICAL_SAM"/>
    <property type="match status" value="1"/>
</dbReference>
<keyword evidence="13" id="KW-1185">Reference proteome</keyword>
<organism evidence="12 13">
    <name type="scientific">Mesobacterium hydrothermale</name>
    <dbReference type="NCBI Taxonomy" id="3111907"/>
    <lineage>
        <taxon>Bacteria</taxon>
        <taxon>Pseudomonadati</taxon>
        <taxon>Pseudomonadota</taxon>
        <taxon>Alphaproteobacteria</taxon>
        <taxon>Rhodobacterales</taxon>
        <taxon>Roseobacteraceae</taxon>
        <taxon>Mesobacterium</taxon>
    </lineage>
</organism>
<dbReference type="InterPro" id="IPR006638">
    <property type="entry name" value="Elp3/MiaA/NifB-like_rSAM"/>
</dbReference>
<dbReference type="NCBIfam" id="TIGR00539">
    <property type="entry name" value="hemN_rel"/>
    <property type="match status" value="1"/>
</dbReference>
<dbReference type="SFLD" id="SFLDF00288">
    <property type="entry name" value="HemN-like__clustered_with_nucl"/>
    <property type="match status" value="1"/>
</dbReference>
<name>A0ABU6HHN6_9RHOB</name>
<dbReference type="InterPro" id="IPR010723">
    <property type="entry name" value="HemN_C"/>
</dbReference>
<evidence type="ECO:0000256" key="4">
    <source>
        <dbReference type="ARBA" id="ARBA00022617"/>
    </source>
</evidence>
<dbReference type="Proteomes" id="UP001348149">
    <property type="component" value="Unassembled WGS sequence"/>
</dbReference>
<dbReference type="Pfam" id="PF04055">
    <property type="entry name" value="Radical_SAM"/>
    <property type="match status" value="1"/>
</dbReference>
<dbReference type="InterPro" id="IPR004559">
    <property type="entry name" value="HemW-like"/>
</dbReference>
<dbReference type="InterPro" id="IPR058240">
    <property type="entry name" value="rSAM_sf"/>
</dbReference>
<comment type="caution">
    <text evidence="12">The sequence shown here is derived from an EMBL/GenBank/DDBJ whole genome shotgun (WGS) entry which is preliminary data.</text>
</comment>
<evidence type="ECO:0000256" key="9">
    <source>
        <dbReference type="ARBA" id="ARBA00023186"/>
    </source>
</evidence>
<gene>
    <name evidence="12" type="primary">hemW</name>
    <name evidence="12" type="ORF">VK792_08590</name>
</gene>
<evidence type="ECO:0000256" key="2">
    <source>
        <dbReference type="ARBA" id="ARBA00006100"/>
    </source>
</evidence>
<keyword evidence="9 10" id="KW-0143">Chaperone</keyword>
<dbReference type="SUPFAM" id="SSF102114">
    <property type="entry name" value="Radical SAM enzymes"/>
    <property type="match status" value="1"/>
</dbReference>
<evidence type="ECO:0000256" key="3">
    <source>
        <dbReference type="ARBA" id="ARBA00017228"/>
    </source>
</evidence>
<evidence type="ECO:0000256" key="6">
    <source>
        <dbReference type="ARBA" id="ARBA00022723"/>
    </source>
</evidence>
<feature type="domain" description="Radical SAM core" evidence="11">
    <location>
        <begin position="4"/>
        <end position="240"/>
    </location>
</feature>
<sequence>MSEDWRNGGFGLYLHWPFCEAKCPYCDFNSHVARSIDQDRWSRAYLSEIDRVAAQTQGRILNSVFFGGGTPSLMSPDTVAAILDRVRDRWVPANDIEITLEANPSSVEAGRFRGYADAGVNRVSMGVQALNDRDLKRLGRIHSVDDARRAFDVARSVFDRVSFDLIYARQDQSLADWQAELTEALSMAVDHLSLYQLTIEAGTAFADRYNAGKLRGLPEDDTAADMYEATQEICAAHDMPAYEVSNHARPGAESRHNLIYWRYGDYAGIGPGAHGRMTLGAQKYATETFLMPDRWLAAAEAGNGESVRSVVHPQDMAGEYLMMGLRIDEGIDVARYTALAEAPLKDDALQELRDLGMVTELQGRLMATPAGRLVLNAVIERLLPDQ</sequence>
<dbReference type="PANTHER" id="PTHR13932:SF5">
    <property type="entry name" value="RADICAL S-ADENOSYL METHIONINE DOMAIN-CONTAINING PROTEIN 1, MITOCHONDRIAL"/>
    <property type="match status" value="1"/>
</dbReference>
<keyword evidence="10" id="KW-0963">Cytoplasm</keyword>
<evidence type="ECO:0000256" key="8">
    <source>
        <dbReference type="ARBA" id="ARBA00023014"/>
    </source>
</evidence>
<dbReference type="InterPro" id="IPR007197">
    <property type="entry name" value="rSAM"/>
</dbReference>
<keyword evidence="4 10" id="KW-0349">Heme</keyword>
<comment type="function">
    <text evidence="10">Probably acts as a heme chaperone, transferring heme to an unknown acceptor. Binds one molecule of heme per monomer, possibly covalently. Binds 1 [4Fe-4S] cluster. The cluster is coordinated with 3 cysteines and an exchangeable S-adenosyl-L-methionine.</text>
</comment>
<dbReference type="EMBL" id="JAYLLH010000009">
    <property type="protein sequence ID" value="MEC3861340.1"/>
    <property type="molecule type" value="Genomic_DNA"/>
</dbReference>
<reference evidence="12 13" key="1">
    <citation type="submission" date="2024-01" db="EMBL/GenBank/DDBJ databases">
        <title>Mesobacterium rodlantinim sp. nov., isolated from shallow sea hydrothermal systems off Kueishantao Island.</title>
        <authorList>
            <person name="Su Z."/>
            <person name="Tang K."/>
        </authorList>
    </citation>
    <scope>NUCLEOTIDE SEQUENCE [LARGE SCALE GENOMIC DNA]</scope>
    <source>
        <strain evidence="12 13">TK19101</strain>
    </source>
</reference>
<evidence type="ECO:0000259" key="11">
    <source>
        <dbReference type="PROSITE" id="PS51918"/>
    </source>
</evidence>
<dbReference type="SFLD" id="SFLDG01065">
    <property type="entry name" value="anaerobic_coproporphyrinogen-I"/>
    <property type="match status" value="1"/>
</dbReference>
<dbReference type="SMART" id="SM00729">
    <property type="entry name" value="Elp3"/>
    <property type="match status" value="1"/>
</dbReference>
<keyword evidence="8 10" id="KW-0411">Iron-sulfur</keyword>
<dbReference type="InterPro" id="IPR034505">
    <property type="entry name" value="Coproporphyrinogen-III_oxidase"/>
</dbReference>
<comment type="subcellular location">
    <subcellularLocation>
        <location evidence="10">Cytoplasm</location>
    </subcellularLocation>
</comment>
<evidence type="ECO:0000313" key="13">
    <source>
        <dbReference type="Proteomes" id="UP001348149"/>
    </source>
</evidence>
<comment type="similarity">
    <text evidence="2">Belongs to the anaerobic coproporphyrinogen-III oxidase family. HemW subfamily.</text>
</comment>
<dbReference type="InterPro" id="IPR013785">
    <property type="entry name" value="Aldolase_TIM"/>
</dbReference>
<protein>
    <recommendedName>
        <fullName evidence="3 10">Heme chaperone HemW</fullName>
    </recommendedName>
</protein>
<dbReference type="PANTHER" id="PTHR13932">
    <property type="entry name" value="COPROPORPHYRINIGEN III OXIDASE"/>
    <property type="match status" value="1"/>
</dbReference>
<dbReference type="SFLD" id="SFLDS00029">
    <property type="entry name" value="Radical_SAM"/>
    <property type="match status" value="1"/>
</dbReference>
<evidence type="ECO:0000313" key="12">
    <source>
        <dbReference type="EMBL" id="MEC3861340.1"/>
    </source>
</evidence>
<proteinExistence type="inferred from homology"/>
<evidence type="ECO:0000256" key="5">
    <source>
        <dbReference type="ARBA" id="ARBA00022691"/>
    </source>
</evidence>
<evidence type="ECO:0000256" key="1">
    <source>
        <dbReference type="ARBA" id="ARBA00001966"/>
    </source>
</evidence>
<dbReference type="CDD" id="cd01335">
    <property type="entry name" value="Radical_SAM"/>
    <property type="match status" value="1"/>
</dbReference>
<keyword evidence="10" id="KW-0004">4Fe-4S</keyword>
<dbReference type="Gene3D" id="3.20.20.70">
    <property type="entry name" value="Aldolase class I"/>
    <property type="match status" value="1"/>
</dbReference>
<dbReference type="RefSeq" id="WP_326297056.1">
    <property type="nucleotide sequence ID" value="NZ_JAYLLH010000009.1"/>
</dbReference>
<dbReference type="Pfam" id="PF06969">
    <property type="entry name" value="HemN_C"/>
    <property type="match status" value="1"/>
</dbReference>
<keyword evidence="5 10" id="KW-0949">S-adenosyl-L-methionine</keyword>
<keyword evidence="6 10" id="KW-0479">Metal-binding</keyword>
<dbReference type="SFLD" id="SFLDF00562">
    <property type="entry name" value="HemN-like__clustered_with_heat"/>
    <property type="match status" value="1"/>
</dbReference>
<evidence type="ECO:0000256" key="7">
    <source>
        <dbReference type="ARBA" id="ARBA00023004"/>
    </source>
</evidence>